<proteinExistence type="predicted"/>
<reference evidence="1 2" key="1">
    <citation type="journal article" date="2013" name="J. Virol.">
        <title>Comparative genomics of carp herpesviruses.</title>
        <authorList>
            <person name="Davison A.J."/>
            <person name="Kurobe T."/>
            <person name="Gatherer D."/>
            <person name="Cunningham C."/>
            <person name="Korf I."/>
            <person name="Fukuda H."/>
            <person name="Hedrick R.P."/>
            <person name="Waltzek T.B."/>
        </authorList>
    </citation>
    <scope>NUCLEOTIDE SEQUENCE [LARGE SCALE GENOMIC DNA]</scope>
    <source>
        <strain evidence="1">NG-J1</strain>
    </source>
</reference>
<evidence type="ECO:0000313" key="1">
    <source>
        <dbReference type="EMBL" id="AFJ20414.1"/>
    </source>
</evidence>
<dbReference type="EMBL" id="JQ815363">
    <property type="protein sequence ID" value="AFJ20414.1"/>
    <property type="molecule type" value="Genomic_DNA"/>
</dbReference>
<protein>
    <submittedName>
        <fullName evidence="1">Protein ORF120</fullName>
    </submittedName>
</protein>
<dbReference type="Proteomes" id="UP000118426">
    <property type="component" value="Segment"/>
</dbReference>
<sequence>MEEMGTPRCDLEFPDPVKDTGLYQRVVRLGPNECLWVESTAHPSVAYSLYMCPDGKTIVIAERYSVVESQEPAQPVRNGCLLLASDPLELASLTSELGNSVAVVPSQKLVPSGALNFQSVANTGGWNFEALTDLPDLERGWLVQAARCADFRFWSTCVPLLKAEPSEADIVASDWDPSIECVQHAQAWLELQKPRQEVLEAWHAAVQNAKSKYFAALERLWEHGVRYKALLPL</sequence>
<name>K7PBE0_9VIRU</name>
<dbReference type="OrthoDB" id="17375at10239"/>
<organism evidence="1 2">
    <name type="scientific">Cyprinid herpesvirus 1</name>
    <dbReference type="NCBI Taxonomy" id="317858"/>
    <lineage>
        <taxon>Viruses</taxon>
        <taxon>Duplodnaviria</taxon>
        <taxon>Heunggongvirae</taxon>
        <taxon>Peploviricota</taxon>
        <taxon>Herviviricetes</taxon>
        <taxon>Herpesvirales</taxon>
        <taxon>Alloherpesviridae</taxon>
        <taxon>Cyvirus</taxon>
        <taxon>Cyvirus cyprinidallo1</taxon>
    </lineage>
</organism>
<dbReference type="RefSeq" id="YP_007003780.1">
    <property type="nucleotide sequence ID" value="NC_019491.1"/>
</dbReference>
<gene>
    <name evidence="1" type="ORF">CyHV1_ORF120</name>
</gene>
<accession>K7PBE0</accession>
<evidence type="ECO:0000313" key="2">
    <source>
        <dbReference type="Proteomes" id="UP000118426"/>
    </source>
</evidence>
<dbReference type="GeneID" id="14011268"/>
<dbReference type="KEGG" id="vg:14011268"/>
<keyword evidence="2" id="KW-1185">Reference proteome</keyword>